<dbReference type="AlphaFoldDB" id="A0A7W7XY76"/>
<keyword evidence="7 10" id="KW-0862">Zinc</keyword>
<keyword evidence="9 10" id="KW-0342">GTP-binding</keyword>
<comment type="subcellular location">
    <subcellularLocation>
        <location evidence="10">Cytoplasm</location>
    </subcellularLocation>
</comment>
<keyword evidence="3 10" id="KW-0479">Metal-binding</keyword>
<evidence type="ECO:0000256" key="9">
    <source>
        <dbReference type="ARBA" id="ARBA00023134"/>
    </source>
</evidence>
<comment type="subunit">
    <text evidence="10">Monomer. Associates with 30S ribosomal subunit, binds 16S rRNA.</text>
</comment>
<proteinExistence type="inferred from homology"/>
<dbReference type="InterPro" id="IPR027417">
    <property type="entry name" value="P-loop_NTPase"/>
</dbReference>
<name>A0A7W7XY76_9GAMM</name>
<keyword evidence="6 10" id="KW-0378">Hydrolase</keyword>
<dbReference type="NCBIfam" id="TIGR00157">
    <property type="entry name" value="ribosome small subunit-dependent GTPase A"/>
    <property type="match status" value="1"/>
</dbReference>
<accession>A0A7W7XY76</accession>
<dbReference type="InterPro" id="IPR010914">
    <property type="entry name" value="RsgA_GTPase_dom"/>
</dbReference>
<feature type="domain" description="EngC GTPase" evidence="11">
    <location>
        <begin position="115"/>
        <end position="263"/>
    </location>
</feature>
<keyword evidence="5 10" id="KW-0547">Nucleotide-binding</keyword>
<evidence type="ECO:0000256" key="2">
    <source>
        <dbReference type="ARBA" id="ARBA00022517"/>
    </source>
</evidence>
<comment type="similarity">
    <text evidence="10">Belongs to the TRAFAC class YlqF/YawG GTPase family. RsgA subfamily.</text>
</comment>
<keyword evidence="1 10" id="KW-0963">Cytoplasm</keyword>
<dbReference type="SUPFAM" id="SSF52540">
    <property type="entry name" value="P-loop containing nucleoside triphosphate hydrolases"/>
    <property type="match status" value="1"/>
</dbReference>
<evidence type="ECO:0000313" key="14">
    <source>
        <dbReference type="Proteomes" id="UP000519004"/>
    </source>
</evidence>
<dbReference type="HAMAP" id="MF_01820">
    <property type="entry name" value="GTPase_RsgA"/>
    <property type="match status" value="1"/>
</dbReference>
<dbReference type="EC" id="3.6.1.-" evidence="10"/>
<evidence type="ECO:0000256" key="6">
    <source>
        <dbReference type="ARBA" id="ARBA00022801"/>
    </source>
</evidence>
<dbReference type="GO" id="GO:0046872">
    <property type="term" value="F:metal ion binding"/>
    <property type="evidence" value="ECO:0007669"/>
    <property type="project" value="UniProtKB-KW"/>
</dbReference>
<evidence type="ECO:0000259" key="12">
    <source>
        <dbReference type="PROSITE" id="PS51721"/>
    </source>
</evidence>
<evidence type="ECO:0000256" key="10">
    <source>
        <dbReference type="HAMAP-Rule" id="MF_01820"/>
    </source>
</evidence>
<feature type="binding site" evidence="10">
    <location>
        <position position="288"/>
    </location>
    <ligand>
        <name>Zn(2+)</name>
        <dbReference type="ChEBI" id="CHEBI:29105"/>
    </ligand>
</feature>
<dbReference type="PROSITE" id="PS51721">
    <property type="entry name" value="G_CP"/>
    <property type="match status" value="1"/>
</dbReference>
<feature type="binding site" evidence="10">
    <location>
        <position position="293"/>
    </location>
    <ligand>
        <name>Zn(2+)</name>
        <dbReference type="ChEBI" id="CHEBI:29105"/>
    </ligand>
</feature>
<keyword evidence="2 10" id="KW-0690">Ribosome biogenesis</keyword>
<comment type="function">
    <text evidence="10">One of several proteins that assist in the late maturation steps of the functional core of the 30S ribosomal subunit. Helps release RbfA from mature subunits. May play a role in the assembly of ribosomal proteins into the subunit. Circularly permuted GTPase that catalyzes slow GTP hydrolysis, GTPase activity is stimulated by the 30S ribosomal subunit.</text>
</comment>
<dbReference type="Pfam" id="PF03193">
    <property type="entry name" value="RsgA_GTPase"/>
    <property type="match status" value="1"/>
</dbReference>
<dbReference type="CDD" id="cd01854">
    <property type="entry name" value="YjeQ_EngC"/>
    <property type="match status" value="1"/>
</dbReference>
<dbReference type="PANTHER" id="PTHR32120">
    <property type="entry name" value="SMALL RIBOSOMAL SUBUNIT BIOGENESIS GTPASE RSGA"/>
    <property type="match status" value="1"/>
</dbReference>
<reference evidence="13 14" key="1">
    <citation type="submission" date="2020-08" db="EMBL/GenBank/DDBJ databases">
        <title>Genomic Encyclopedia of Type Strains, Phase IV (KMG-IV): sequencing the most valuable type-strain genomes for metagenomic binning, comparative biology and taxonomic classification.</title>
        <authorList>
            <person name="Goeker M."/>
        </authorList>
    </citation>
    <scope>NUCLEOTIDE SEQUENCE [LARGE SCALE GENOMIC DNA]</scope>
    <source>
        <strain evidence="13 14">DSM 25897</strain>
    </source>
</reference>
<feature type="binding site" evidence="10">
    <location>
        <begin position="207"/>
        <end position="215"/>
    </location>
    <ligand>
        <name>GTP</name>
        <dbReference type="ChEBI" id="CHEBI:37565"/>
    </ligand>
</feature>
<keyword evidence="4 10" id="KW-0699">rRNA-binding</keyword>
<evidence type="ECO:0000256" key="3">
    <source>
        <dbReference type="ARBA" id="ARBA00022723"/>
    </source>
</evidence>
<organism evidence="13 14">
    <name type="scientific">Rehaibacterium terrae</name>
    <dbReference type="NCBI Taxonomy" id="1341696"/>
    <lineage>
        <taxon>Bacteria</taxon>
        <taxon>Pseudomonadati</taxon>
        <taxon>Pseudomonadota</taxon>
        <taxon>Gammaproteobacteria</taxon>
        <taxon>Lysobacterales</taxon>
        <taxon>Lysobacteraceae</taxon>
        <taxon>Rehaibacterium</taxon>
    </lineage>
</organism>
<dbReference type="GO" id="GO:0005525">
    <property type="term" value="F:GTP binding"/>
    <property type="evidence" value="ECO:0007669"/>
    <property type="project" value="UniProtKB-UniRule"/>
</dbReference>
<keyword evidence="14" id="KW-1185">Reference proteome</keyword>
<gene>
    <name evidence="10" type="primary">rsgA</name>
    <name evidence="13" type="ORF">HNQ58_000585</name>
</gene>
<dbReference type="Gene3D" id="3.40.50.300">
    <property type="entry name" value="P-loop containing nucleotide triphosphate hydrolases"/>
    <property type="match status" value="1"/>
</dbReference>
<evidence type="ECO:0000256" key="8">
    <source>
        <dbReference type="ARBA" id="ARBA00022884"/>
    </source>
</evidence>
<dbReference type="GO" id="GO:0042274">
    <property type="term" value="P:ribosomal small subunit biogenesis"/>
    <property type="evidence" value="ECO:0007669"/>
    <property type="project" value="UniProtKB-UniRule"/>
</dbReference>
<evidence type="ECO:0000256" key="5">
    <source>
        <dbReference type="ARBA" id="ARBA00022741"/>
    </source>
</evidence>
<dbReference type="Gene3D" id="1.10.40.50">
    <property type="entry name" value="Probable gtpase engc, domain 3"/>
    <property type="match status" value="1"/>
</dbReference>
<dbReference type="GO" id="GO:0003924">
    <property type="term" value="F:GTPase activity"/>
    <property type="evidence" value="ECO:0007669"/>
    <property type="project" value="UniProtKB-UniRule"/>
</dbReference>
<dbReference type="InterPro" id="IPR004881">
    <property type="entry name" value="Ribosome_biogen_GTPase_RsgA"/>
</dbReference>
<evidence type="ECO:0000259" key="11">
    <source>
        <dbReference type="PROSITE" id="PS50936"/>
    </source>
</evidence>
<sequence>MRLDPLTLVRLRTIGWPDDAWAEEALRAAPRGRLARVVEQHRSGYVVSVGEGEEFRAQAPAAWLRPRFPPEQRACVGDWVVLDDEADEILALLPRRSLLKRGAAGEHYRQQLIAANIDYVLVVCGLDHDFNPRRLERYLVLVQGSGATPVLVLTKADLCQDLEPVTEALADILALGVQAHPVNAKDPASVAVLDRYLQPGRSVVLVGSSGAGKSTLTNTLLGVEKMKTGEVRARDSRGRHTTTWRALIPLPQGGCLIDTPGMRELKLTGEERLDAGAFADIEALAASCRFNDCGHRREPGCAVRAALEAGTLDADHYANYLKLRDELAAAAGQLAARLADKAEAKVMGKALDKRLKEKYGRR</sequence>
<evidence type="ECO:0000256" key="7">
    <source>
        <dbReference type="ARBA" id="ARBA00022833"/>
    </source>
</evidence>
<dbReference type="PROSITE" id="PS50936">
    <property type="entry name" value="ENGC_GTPASE"/>
    <property type="match status" value="1"/>
</dbReference>
<dbReference type="RefSeq" id="WP_183947290.1">
    <property type="nucleotide sequence ID" value="NZ_JACHHX010000003.1"/>
</dbReference>
<protein>
    <recommendedName>
        <fullName evidence="10">Small ribosomal subunit biogenesis GTPase RsgA</fullName>
        <ecNumber evidence="10">3.6.1.-</ecNumber>
    </recommendedName>
</protein>
<comment type="caution">
    <text evidence="13">The sequence shown here is derived from an EMBL/GenBank/DDBJ whole genome shotgun (WGS) entry which is preliminary data.</text>
</comment>
<dbReference type="InterPro" id="IPR030378">
    <property type="entry name" value="G_CP_dom"/>
</dbReference>
<evidence type="ECO:0000256" key="4">
    <source>
        <dbReference type="ARBA" id="ARBA00022730"/>
    </source>
</evidence>
<feature type="binding site" evidence="10">
    <location>
        <position position="295"/>
    </location>
    <ligand>
        <name>Zn(2+)</name>
        <dbReference type="ChEBI" id="CHEBI:29105"/>
    </ligand>
</feature>
<dbReference type="GO" id="GO:0005737">
    <property type="term" value="C:cytoplasm"/>
    <property type="evidence" value="ECO:0007669"/>
    <property type="project" value="UniProtKB-SubCell"/>
</dbReference>
<comment type="cofactor">
    <cofactor evidence="10">
        <name>Zn(2+)</name>
        <dbReference type="ChEBI" id="CHEBI:29105"/>
    </cofactor>
    <text evidence="10">Binds 1 zinc ion per subunit.</text>
</comment>
<keyword evidence="8 10" id="KW-0694">RNA-binding</keyword>
<evidence type="ECO:0000313" key="13">
    <source>
        <dbReference type="EMBL" id="MBB5014709.1"/>
    </source>
</evidence>
<feature type="domain" description="CP-type G" evidence="12">
    <location>
        <begin position="109"/>
        <end position="265"/>
    </location>
</feature>
<dbReference type="GO" id="GO:0019843">
    <property type="term" value="F:rRNA binding"/>
    <property type="evidence" value="ECO:0007669"/>
    <property type="project" value="UniProtKB-KW"/>
</dbReference>
<evidence type="ECO:0000256" key="1">
    <source>
        <dbReference type="ARBA" id="ARBA00022490"/>
    </source>
</evidence>
<feature type="binding site" evidence="10">
    <location>
        <position position="301"/>
    </location>
    <ligand>
        <name>Zn(2+)</name>
        <dbReference type="ChEBI" id="CHEBI:29105"/>
    </ligand>
</feature>
<feature type="binding site" evidence="10">
    <location>
        <begin position="154"/>
        <end position="157"/>
    </location>
    <ligand>
        <name>GTP</name>
        <dbReference type="ChEBI" id="CHEBI:37565"/>
    </ligand>
</feature>
<dbReference type="PANTHER" id="PTHR32120:SF10">
    <property type="entry name" value="SMALL RIBOSOMAL SUBUNIT BIOGENESIS GTPASE RSGA"/>
    <property type="match status" value="1"/>
</dbReference>
<dbReference type="EMBL" id="JACHHX010000003">
    <property type="protein sequence ID" value="MBB5014709.1"/>
    <property type="molecule type" value="Genomic_DNA"/>
</dbReference>
<dbReference type="Proteomes" id="UP000519004">
    <property type="component" value="Unassembled WGS sequence"/>
</dbReference>